<dbReference type="Pfam" id="PF00012">
    <property type="entry name" value="HSP70"/>
    <property type="match status" value="1"/>
</dbReference>
<dbReference type="Gene3D" id="3.30.420.40">
    <property type="match status" value="1"/>
</dbReference>
<dbReference type="CDD" id="cd10229">
    <property type="entry name" value="ASKHA_NBD_HSP70_HSPA12"/>
    <property type="match status" value="1"/>
</dbReference>
<gene>
    <name evidence="4" type="ORF">ACJMK2_030934</name>
</gene>
<dbReference type="PROSITE" id="PS00297">
    <property type="entry name" value="HSP70_1"/>
    <property type="match status" value="1"/>
</dbReference>
<reference evidence="4 5" key="1">
    <citation type="submission" date="2024-11" db="EMBL/GenBank/DDBJ databases">
        <title>Chromosome-level genome assembly of the freshwater bivalve Anodonta woodiana.</title>
        <authorList>
            <person name="Chen X."/>
        </authorList>
    </citation>
    <scope>NUCLEOTIDE SEQUENCE [LARGE SCALE GENOMIC DNA]</scope>
    <source>
        <strain evidence="4">MN2024</strain>
        <tissue evidence="4">Gills</tissue>
    </source>
</reference>
<keyword evidence="5" id="KW-1185">Reference proteome</keyword>
<evidence type="ECO:0000256" key="1">
    <source>
        <dbReference type="ARBA" id="ARBA00007381"/>
    </source>
</evidence>
<dbReference type="PANTHER" id="PTHR14187">
    <property type="entry name" value="ALPHA KINASE/ELONGATION FACTOR 2 KINASE"/>
    <property type="match status" value="1"/>
</dbReference>
<dbReference type="Proteomes" id="UP001634394">
    <property type="component" value="Unassembled WGS sequence"/>
</dbReference>
<name>A0ABD3WZB5_SINWO</name>
<dbReference type="InterPro" id="IPR043129">
    <property type="entry name" value="ATPase_NBD"/>
</dbReference>
<accession>A0ABD3WZB5</accession>
<dbReference type="InterPro" id="IPR018181">
    <property type="entry name" value="Heat_shock_70_CS"/>
</dbReference>
<comment type="caution">
    <text evidence="4">The sequence shown here is derived from an EMBL/GenBank/DDBJ whole genome shotgun (WGS) entry which is preliminary data.</text>
</comment>
<comment type="similarity">
    <text evidence="1">Belongs to the heat shock protein 70 family.</text>
</comment>
<dbReference type="EMBL" id="JBJQND010000004">
    <property type="protein sequence ID" value="KAL3878598.1"/>
    <property type="molecule type" value="Genomic_DNA"/>
</dbReference>
<sequence length="581" mass="66088">MAGSKTLVVCSIDLGTTYSGYAFSFKADYERDPQNVSMNSWKGGKTLSEKAPTSVLLDPKQAFHSFGYEAENKYTELAENDEHNDWYYFNRFKMILHAKKDLKRETKIESHNGKVYEAKKIFMFSIKYLKEHMEEAMRLRGLDIRADEIAWVLTLPAIWTDSAKQFMREAATDAGIPGKQLTFALEPESASIFCQKIPSSKFVDQATSVSTFIEPGKRYVVLDLGGGTADITVHKIGFLGDIHELRSASGGAWGGTRVDEEFRQFILSFVGQDVWTEFMHKQMYDYLDMFREFETKKKTISTETSKRVIVRMPISLTDILKKKSNTTMQKALEKAGYKDKVESKGDKLFVNADFFKSFFSSAVNSIVSHLKDIFQDPASEDPPLVLMVGGFSDSKFVQERLKAAFPSKKFVVPLDAGLAVLKGSVMFGFQPEVIRTRVCKKTYGISFHKPYIPGFHPQSKKTVIDGDVLCSNCFLKFVTIGEKLEVGDKREHSFMDTFQSNERKKITEECHIYTSPSPDPTYVDEVKCEKLGTIYIYPPQGGWPPEMHGKVVMEFGRTEFRVTVYDETNKREFESSFDCLK</sequence>
<evidence type="ECO:0000256" key="2">
    <source>
        <dbReference type="ARBA" id="ARBA00022741"/>
    </source>
</evidence>
<dbReference type="GO" id="GO:0005524">
    <property type="term" value="F:ATP binding"/>
    <property type="evidence" value="ECO:0007669"/>
    <property type="project" value="UniProtKB-KW"/>
</dbReference>
<evidence type="ECO:0000256" key="3">
    <source>
        <dbReference type="ARBA" id="ARBA00022840"/>
    </source>
</evidence>
<keyword evidence="2" id="KW-0547">Nucleotide-binding</keyword>
<evidence type="ECO:0000313" key="5">
    <source>
        <dbReference type="Proteomes" id="UP001634394"/>
    </source>
</evidence>
<dbReference type="InterPro" id="IPR013126">
    <property type="entry name" value="Hsp_70_fam"/>
</dbReference>
<organism evidence="4 5">
    <name type="scientific">Sinanodonta woodiana</name>
    <name type="common">Chinese pond mussel</name>
    <name type="synonym">Anodonta woodiana</name>
    <dbReference type="NCBI Taxonomy" id="1069815"/>
    <lineage>
        <taxon>Eukaryota</taxon>
        <taxon>Metazoa</taxon>
        <taxon>Spiralia</taxon>
        <taxon>Lophotrochozoa</taxon>
        <taxon>Mollusca</taxon>
        <taxon>Bivalvia</taxon>
        <taxon>Autobranchia</taxon>
        <taxon>Heteroconchia</taxon>
        <taxon>Palaeoheterodonta</taxon>
        <taxon>Unionida</taxon>
        <taxon>Unionoidea</taxon>
        <taxon>Unionidae</taxon>
        <taxon>Unioninae</taxon>
        <taxon>Sinanodonta</taxon>
    </lineage>
</organism>
<evidence type="ECO:0008006" key="6">
    <source>
        <dbReference type="Google" id="ProtNLM"/>
    </source>
</evidence>
<proteinExistence type="inferred from homology"/>
<evidence type="ECO:0000313" key="4">
    <source>
        <dbReference type="EMBL" id="KAL3878598.1"/>
    </source>
</evidence>
<dbReference type="AlphaFoldDB" id="A0ABD3WZB5"/>
<dbReference type="PANTHER" id="PTHR14187:SF5">
    <property type="entry name" value="HEAT SHOCK 70 KDA PROTEIN 12A"/>
    <property type="match status" value="1"/>
</dbReference>
<keyword evidence="3" id="KW-0067">ATP-binding</keyword>
<protein>
    <recommendedName>
        <fullName evidence="6">Heat shock 70 kDa protein 12B</fullName>
    </recommendedName>
</protein>
<dbReference type="SUPFAM" id="SSF53067">
    <property type="entry name" value="Actin-like ATPase domain"/>
    <property type="match status" value="2"/>
</dbReference>